<proteinExistence type="predicted"/>
<keyword evidence="2" id="KW-1185">Reference proteome</keyword>
<reference evidence="1 2" key="1">
    <citation type="submission" date="2018-09" db="EMBL/GenBank/DDBJ databases">
        <authorList>
            <person name="Postec A."/>
        </authorList>
    </citation>
    <scope>NUCLEOTIDE SEQUENCE [LARGE SCALE GENOMIC DNA]</scope>
    <source>
        <strain evidence="1">70B-A</strain>
    </source>
</reference>
<evidence type="ECO:0000313" key="1">
    <source>
        <dbReference type="EMBL" id="VDN47743.1"/>
    </source>
</evidence>
<dbReference type="EMBL" id="LR130778">
    <property type="protein sequence ID" value="VDN47743.1"/>
    <property type="molecule type" value="Genomic_DNA"/>
</dbReference>
<organism evidence="1 2">
    <name type="scientific">Petrocella atlantisensis</name>
    <dbReference type="NCBI Taxonomy" id="2173034"/>
    <lineage>
        <taxon>Bacteria</taxon>
        <taxon>Bacillati</taxon>
        <taxon>Bacillota</taxon>
        <taxon>Clostridia</taxon>
        <taxon>Lachnospirales</taxon>
        <taxon>Vallitaleaceae</taxon>
        <taxon>Petrocella</taxon>
    </lineage>
</organism>
<accession>A0A3P7PC49</accession>
<sequence>MSGKYSNNYMHRTYYVVSTYKLNYTNTRCFLESFVGIIYKDDIQSNIMKNNYVFQLYSRIKHASLL</sequence>
<dbReference type="KEGG" id="cbar:PATL70BA_1853"/>
<dbReference type="AlphaFoldDB" id="A0A3P7PC49"/>
<dbReference type="Proteomes" id="UP000279029">
    <property type="component" value="Chromosome"/>
</dbReference>
<name>A0A3P7PC49_9FIRM</name>
<gene>
    <name evidence="1" type="ORF">PATL70BA_1853</name>
</gene>
<evidence type="ECO:0000313" key="2">
    <source>
        <dbReference type="Proteomes" id="UP000279029"/>
    </source>
</evidence>
<protein>
    <submittedName>
        <fullName evidence="1">Uncharacterized protein</fullName>
    </submittedName>
</protein>